<accession>A0A1I8A3X3</accession>
<keyword evidence="2" id="KW-1185">Reference proteome</keyword>
<dbReference type="WBParaSite" id="L893_g32607.t1">
    <property type="protein sequence ID" value="L893_g32607.t1"/>
    <property type="gene ID" value="L893_g32607"/>
</dbReference>
<sequence>MDDDDFNTLSYDDPTPFAPGERQAGFPEDEEDGENLGNMVTGRGIKRPADVADLAGIDTGVDMAIILLFRLAHAHRHTTSGWNSQDSAGYSR</sequence>
<dbReference type="Proteomes" id="UP000095287">
    <property type="component" value="Unplaced"/>
</dbReference>
<evidence type="ECO:0000313" key="3">
    <source>
        <dbReference type="WBParaSite" id="L893_g32607.t1"/>
    </source>
</evidence>
<protein>
    <submittedName>
        <fullName evidence="3">Condensin complex subunit 2</fullName>
    </submittedName>
</protein>
<evidence type="ECO:0000313" key="2">
    <source>
        <dbReference type="Proteomes" id="UP000095287"/>
    </source>
</evidence>
<feature type="region of interest" description="Disordered" evidence="1">
    <location>
        <begin position="1"/>
        <end position="42"/>
    </location>
</feature>
<name>A0A1I8A3X3_9BILA</name>
<reference evidence="3" key="1">
    <citation type="submission" date="2016-11" db="UniProtKB">
        <authorList>
            <consortium name="WormBaseParasite"/>
        </authorList>
    </citation>
    <scope>IDENTIFICATION</scope>
</reference>
<proteinExistence type="predicted"/>
<evidence type="ECO:0000256" key="1">
    <source>
        <dbReference type="SAM" id="MobiDB-lite"/>
    </source>
</evidence>
<dbReference type="AlphaFoldDB" id="A0A1I8A3X3"/>
<organism evidence="2 3">
    <name type="scientific">Steinernema glaseri</name>
    <dbReference type="NCBI Taxonomy" id="37863"/>
    <lineage>
        <taxon>Eukaryota</taxon>
        <taxon>Metazoa</taxon>
        <taxon>Ecdysozoa</taxon>
        <taxon>Nematoda</taxon>
        <taxon>Chromadorea</taxon>
        <taxon>Rhabditida</taxon>
        <taxon>Tylenchina</taxon>
        <taxon>Panagrolaimomorpha</taxon>
        <taxon>Strongyloidoidea</taxon>
        <taxon>Steinernematidae</taxon>
        <taxon>Steinernema</taxon>
    </lineage>
</organism>